<feature type="region of interest" description="Disordered" evidence="1">
    <location>
        <begin position="39"/>
        <end position="108"/>
    </location>
</feature>
<feature type="compositionally biased region" description="Basic and acidic residues" evidence="1">
    <location>
        <begin position="1"/>
        <end position="19"/>
    </location>
</feature>
<evidence type="ECO:0000256" key="1">
    <source>
        <dbReference type="SAM" id="MobiDB-lite"/>
    </source>
</evidence>
<sequence length="108" mass="12130">MRAIEKLFKKKENAPDHHHPPLRMVMMVRRSPIRRDCLSERGRQTNLQTDDQRDPKQTFRTTARPYGQDGQEGTATTPFQVGGKVGVSGVGVCKTTPPKNKQTGELNS</sequence>
<gene>
    <name evidence="2" type="ORF">BXY66_1597</name>
</gene>
<keyword evidence="3" id="KW-1185">Reference proteome</keyword>
<name>A0A4R1NMA2_9RHOB</name>
<proteinExistence type="predicted"/>
<feature type="region of interest" description="Disordered" evidence="1">
    <location>
        <begin position="1"/>
        <end position="20"/>
    </location>
</feature>
<comment type="caution">
    <text evidence="2">The sequence shown here is derived from an EMBL/GenBank/DDBJ whole genome shotgun (WGS) entry which is preliminary data.</text>
</comment>
<evidence type="ECO:0000313" key="3">
    <source>
        <dbReference type="Proteomes" id="UP000295673"/>
    </source>
</evidence>
<protein>
    <submittedName>
        <fullName evidence="2">Uncharacterized protein</fullName>
    </submittedName>
</protein>
<feature type="compositionally biased region" description="Polar residues" evidence="1">
    <location>
        <begin position="97"/>
        <end position="108"/>
    </location>
</feature>
<accession>A0A4R1NMA2</accession>
<reference evidence="2 3" key="1">
    <citation type="submission" date="2019-03" db="EMBL/GenBank/DDBJ databases">
        <title>Genomic Encyclopedia of Archaeal and Bacterial Type Strains, Phase II (KMG-II): from individual species to whole genera.</title>
        <authorList>
            <person name="Goeker M."/>
        </authorList>
    </citation>
    <scope>NUCLEOTIDE SEQUENCE [LARGE SCALE GENOMIC DNA]</scope>
    <source>
        <strain evidence="2 3">DSM 26433</strain>
    </source>
</reference>
<dbReference type="EMBL" id="SMGR01000001">
    <property type="protein sequence ID" value="TCL09546.1"/>
    <property type="molecule type" value="Genomic_DNA"/>
</dbReference>
<dbReference type="AlphaFoldDB" id="A0A4R1NMA2"/>
<evidence type="ECO:0000313" key="2">
    <source>
        <dbReference type="EMBL" id="TCL09546.1"/>
    </source>
</evidence>
<organism evidence="2 3">
    <name type="scientific">Shimia isoporae</name>
    <dbReference type="NCBI Taxonomy" id="647720"/>
    <lineage>
        <taxon>Bacteria</taxon>
        <taxon>Pseudomonadati</taxon>
        <taxon>Pseudomonadota</taxon>
        <taxon>Alphaproteobacteria</taxon>
        <taxon>Rhodobacterales</taxon>
        <taxon>Roseobacteraceae</taxon>
    </lineage>
</organism>
<dbReference type="Proteomes" id="UP000295673">
    <property type="component" value="Unassembled WGS sequence"/>
</dbReference>